<keyword evidence="2" id="KW-1185">Reference proteome</keyword>
<reference evidence="1 2" key="1">
    <citation type="journal article" date="2022" name="Allergy">
        <title>Genome assembly and annotation of Periplaneta americana reveal a comprehensive cockroach allergen profile.</title>
        <authorList>
            <person name="Wang L."/>
            <person name="Xiong Q."/>
            <person name="Saelim N."/>
            <person name="Wang L."/>
            <person name="Nong W."/>
            <person name="Wan A.T."/>
            <person name="Shi M."/>
            <person name="Liu X."/>
            <person name="Cao Q."/>
            <person name="Hui J.H.L."/>
            <person name="Sookrung N."/>
            <person name="Leung T.F."/>
            <person name="Tungtrongchitr A."/>
            <person name="Tsui S.K.W."/>
        </authorList>
    </citation>
    <scope>NUCLEOTIDE SEQUENCE [LARGE SCALE GENOMIC DNA]</scope>
    <source>
        <strain evidence="1">PWHHKU_190912</strain>
    </source>
</reference>
<accession>A0ABQ8S878</accession>
<protein>
    <submittedName>
        <fullName evidence="1">Uncharacterized protein</fullName>
    </submittedName>
</protein>
<sequence length="242" mass="28365">MIDEIKIYGSYAKTKRKAENMKDWRKTCPWAEYVRNVGQRFLTMMNVIVGSSRSVPHVTHLKKPRSFCANFFGERIISQGLWPPRSPDLTSPDLFLWGYLKGRVNKNKPHTLEELQRNITEINNVSVRVLKRVAENMSKERMELEIPKQEFGKVYGSAENNSIQTSVITNLSDNDKIKRRDFRMEMLQRCKEDGFSERLLFNDESTFHISEKINKQNVRIWGTKNPRATVEYVRNSLTVNVF</sequence>
<comment type="caution">
    <text evidence="1">The sequence shown here is derived from an EMBL/GenBank/DDBJ whole genome shotgun (WGS) entry which is preliminary data.</text>
</comment>
<dbReference type="PANTHER" id="PTHR47326">
    <property type="entry name" value="TRANSPOSABLE ELEMENT TC3 TRANSPOSASE-LIKE PROTEIN"/>
    <property type="match status" value="1"/>
</dbReference>
<organism evidence="1 2">
    <name type="scientific">Periplaneta americana</name>
    <name type="common">American cockroach</name>
    <name type="synonym">Blatta americana</name>
    <dbReference type="NCBI Taxonomy" id="6978"/>
    <lineage>
        <taxon>Eukaryota</taxon>
        <taxon>Metazoa</taxon>
        <taxon>Ecdysozoa</taxon>
        <taxon>Arthropoda</taxon>
        <taxon>Hexapoda</taxon>
        <taxon>Insecta</taxon>
        <taxon>Pterygota</taxon>
        <taxon>Neoptera</taxon>
        <taxon>Polyneoptera</taxon>
        <taxon>Dictyoptera</taxon>
        <taxon>Blattodea</taxon>
        <taxon>Blattoidea</taxon>
        <taxon>Blattidae</taxon>
        <taxon>Blattinae</taxon>
        <taxon>Periplaneta</taxon>
    </lineage>
</organism>
<gene>
    <name evidence="1" type="ORF">ANN_22368</name>
</gene>
<evidence type="ECO:0000313" key="1">
    <source>
        <dbReference type="EMBL" id="KAJ4430158.1"/>
    </source>
</evidence>
<dbReference type="InterPro" id="IPR036397">
    <property type="entry name" value="RNaseH_sf"/>
</dbReference>
<dbReference type="Gene3D" id="3.30.420.10">
    <property type="entry name" value="Ribonuclease H-like superfamily/Ribonuclease H"/>
    <property type="match status" value="2"/>
</dbReference>
<dbReference type="EMBL" id="JAJSOF020000033">
    <property type="protein sequence ID" value="KAJ4430158.1"/>
    <property type="molecule type" value="Genomic_DNA"/>
</dbReference>
<evidence type="ECO:0000313" key="2">
    <source>
        <dbReference type="Proteomes" id="UP001148838"/>
    </source>
</evidence>
<proteinExistence type="predicted"/>
<name>A0ABQ8S878_PERAM</name>
<dbReference type="PANTHER" id="PTHR47326:SF1">
    <property type="entry name" value="HTH PSQ-TYPE DOMAIN-CONTAINING PROTEIN"/>
    <property type="match status" value="1"/>
</dbReference>
<dbReference type="Proteomes" id="UP001148838">
    <property type="component" value="Unassembled WGS sequence"/>
</dbReference>